<gene>
    <name evidence="2" type="ORF">GMA6_44</name>
</gene>
<keyword evidence="3" id="KW-1185">Reference proteome</keyword>
<proteinExistence type="predicted"/>
<protein>
    <submittedName>
        <fullName evidence="2">Uncharacterized protein</fullName>
    </submittedName>
</protein>
<dbReference type="KEGG" id="vg:28801094"/>
<organism evidence="2 3">
    <name type="scientific">Gordonia phage GMA6</name>
    <dbReference type="NCBI Taxonomy" id="1647285"/>
    <lineage>
        <taxon>Viruses</taxon>
        <taxon>Duplodnaviria</taxon>
        <taxon>Heunggongvirae</taxon>
        <taxon>Uroviricota</taxon>
        <taxon>Caudoviricetes</taxon>
        <taxon>Bendigovirus</taxon>
        <taxon>Bendigovirus GMA6</taxon>
    </lineage>
</organism>
<dbReference type="EMBL" id="KR063280">
    <property type="protein sequence ID" value="AKL88325.1"/>
    <property type="molecule type" value="Genomic_DNA"/>
</dbReference>
<feature type="region of interest" description="Disordered" evidence="1">
    <location>
        <begin position="33"/>
        <end position="58"/>
    </location>
</feature>
<evidence type="ECO:0000256" key="1">
    <source>
        <dbReference type="SAM" id="MobiDB-lite"/>
    </source>
</evidence>
<evidence type="ECO:0000313" key="3">
    <source>
        <dbReference type="Proteomes" id="UP000203886"/>
    </source>
</evidence>
<dbReference type="Proteomes" id="UP000203886">
    <property type="component" value="Segment"/>
</dbReference>
<accession>A0A0K0NKS3</accession>
<dbReference type="RefSeq" id="YP_009273526.1">
    <property type="nucleotide sequence ID" value="NC_030906.1"/>
</dbReference>
<evidence type="ECO:0000313" key="2">
    <source>
        <dbReference type="EMBL" id="AKL88325.1"/>
    </source>
</evidence>
<sequence length="133" mass="14924">MSWNIKQEREEMDIVDNRSISKDSTLIDSEVVDGADVKEWGPEDGNETPNPEPSLSFGTKAVLSGEETRQIILDRIKEHESTIAAEECLLFECQHGQSESAKEELTARIAARYDLVQAYVNEYNRIYGGSENG</sequence>
<name>A0A0K0NKS3_9CAUD</name>
<dbReference type="GeneID" id="28801094"/>
<reference evidence="2 3" key="1">
    <citation type="journal article" date="2015" name="PLoS ONE">
        <title>Lysis to Kill: Evaluation of the Lytic Abilities, and Genomics of Nine Bacteriophages Infective for Gordonia spp. and Their Potential Use in Activated Sludge Foam Biocontrol.</title>
        <authorList>
            <person name="Dyson Z.A."/>
            <person name="Tucci J."/>
            <person name="Seviour R.J."/>
            <person name="Petrovski S."/>
        </authorList>
    </citation>
    <scope>NUCLEOTIDE SEQUENCE [LARGE SCALE GENOMIC DNA]</scope>
</reference>